<organism evidence="1 2">
    <name type="scientific">Candidatus Glomeribacter gigasporarum BEG34</name>
    <dbReference type="NCBI Taxonomy" id="1070319"/>
    <lineage>
        <taxon>Bacteria</taxon>
        <taxon>Pseudomonadati</taxon>
        <taxon>Pseudomonadota</taxon>
        <taxon>Betaproteobacteria</taxon>
        <taxon>Burkholderiales</taxon>
        <taxon>Burkholderiaceae</taxon>
        <taxon>Candidatus Glomeribacter</taxon>
    </lineage>
</organism>
<evidence type="ECO:0000313" key="1">
    <source>
        <dbReference type="EMBL" id="CCD28957.1"/>
    </source>
</evidence>
<dbReference type="Proteomes" id="UP000054051">
    <property type="component" value="Unassembled WGS sequence"/>
</dbReference>
<gene>
    <name evidence="1" type="ORF">CAGGBEG34_190130</name>
</gene>
<name>G2J860_9BURK</name>
<dbReference type="AlphaFoldDB" id="G2J860"/>
<sequence>MSIQAKGKFSPQSSLVTIGRPLRETELKPIPVTAPQPSNPPAHADAAWKQVLRRYFPEFMCFFFPELASRIDWSAGIEFKDKELEALTTESMTGKRIADMLVQVRSKEGKPLYVLVHTEIVRRAKSHTGNEVISFQGILAPFCQRRLKTDTLLPRTAIENGYTALISIRS</sequence>
<accession>G2J860</accession>
<dbReference type="STRING" id="1070319.CAGGBEG34_190130"/>
<dbReference type="eggNOG" id="COG5464">
    <property type="taxonomic scope" value="Bacteria"/>
</dbReference>
<reference evidence="1 2" key="1">
    <citation type="submission" date="2011-08" db="EMBL/GenBank/DDBJ databases">
        <title>The genome of the obligate endobacterium of an arbuscular mycorrhizal fungus reveals an interphylum network of nutritional interactions.</title>
        <authorList>
            <person name="Ghignone S."/>
            <person name="Salvioli A."/>
            <person name="Anca I."/>
            <person name="Lumini E."/>
            <person name="Ortu G."/>
            <person name="Petiti L."/>
            <person name="Cruveiller S."/>
            <person name="Bianciotto V."/>
            <person name="Piffanelli P."/>
            <person name="Lanfranco L."/>
            <person name="Bonfante P."/>
        </authorList>
    </citation>
    <scope>NUCLEOTIDE SEQUENCE [LARGE SCALE GENOMIC DNA]</scope>
    <source>
        <strain evidence="1 2">BEG34</strain>
    </source>
</reference>
<protein>
    <submittedName>
        <fullName evidence="1">Uncharacterized protein</fullName>
    </submittedName>
</protein>
<evidence type="ECO:0000313" key="2">
    <source>
        <dbReference type="Proteomes" id="UP000054051"/>
    </source>
</evidence>
<comment type="caution">
    <text evidence="1">The sequence shown here is derived from an EMBL/GenBank/DDBJ whole genome shotgun (WGS) entry which is preliminary data.</text>
</comment>
<dbReference type="RefSeq" id="WP_006682213.1">
    <property type="nucleotide sequence ID" value="NZ_CAFB01000035.1"/>
</dbReference>
<dbReference type="EMBL" id="CAFB01000035">
    <property type="protein sequence ID" value="CCD28957.1"/>
    <property type="molecule type" value="Genomic_DNA"/>
</dbReference>
<proteinExistence type="predicted"/>
<dbReference type="OrthoDB" id="9132424at2"/>
<keyword evidence="2" id="KW-1185">Reference proteome</keyword>